<accession>A0A8K0WN62</accession>
<dbReference type="EMBL" id="JAGPNK010000014">
    <property type="protein sequence ID" value="KAH7308951.1"/>
    <property type="molecule type" value="Genomic_DNA"/>
</dbReference>
<gene>
    <name evidence="1" type="ORF">B0I35DRAFT_441065</name>
</gene>
<organism evidence="1 2">
    <name type="scientific">Stachybotrys elegans</name>
    <dbReference type="NCBI Taxonomy" id="80388"/>
    <lineage>
        <taxon>Eukaryota</taxon>
        <taxon>Fungi</taxon>
        <taxon>Dikarya</taxon>
        <taxon>Ascomycota</taxon>
        <taxon>Pezizomycotina</taxon>
        <taxon>Sordariomycetes</taxon>
        <taxon>Hypocreomycetidae</taxon>
        <taxon>Hypocreales</taxon>
        <taxon>Stachybotryaceae</taxon>
        <taxon>Stachybotrys</taxon>
    </lineage>
</organism>
<proteinExistence type="predicted"/>
<dbReference type="OrthoDB" id="5202664at2759"/>
<evidence type="ECO:0000313" key="2">
    <source>
        <dbReference type="Proteomes" id="UP000813444"/>
    </source>
</evidence>
<name>A0A8K0WN62_9HYPO</name>
<reference evidence="1" key="1">
    <citation type="journal article" date="2021" name="Nat. Commun.">
        <title>Genetic determinants of endophytism in the Arabidopsis root mycobiome.</title>
        <authorList>
            <person name="Mesny F."/>
            <person name="Miyauchi S."/>
            <person name="Thiergart T."/>
            <person name="Pickel B."/>
            <person name="Atanasova L."/>
            <person name="Karlsson M."/>
            <person name="Huettel B."/>
            <person name="Barry K.W."/>
            <person name="Haridas S."/>
            <person name="Chen C."/>
            <person name="Bauer D."/>
            <person name="Andreopoulos W."/>
            <person name="Pangilinan J."/>
            <person name="LaButti K."/>
            <person name="Riley R."/>
            <person name="Lipzen A."/>
            <person name="Clum A."/>
            <person name="Drula E."/>
            <person name="Henrissat B."/>
            <person name="Kohler A."/>
            <person name="Grigoriev I.V."/>
            <person name="Martin F.M."/>
            <person name="Hacquard S."/>
        </authorList>
    </citation>
    <scope>NUCLEOTIDE SEQUENCE</scope>
    <source>
        <strain evidence="1">MPI-CAGE-CH-0235</strain>
    </source>
</reference>
<keyword evidence="2" id="KW-1185">Reference proteome</keyword>
<sequence>MPRPTFVSSNVQGAFLGKAGLLDVKELRSIQVDDRCIGMRIDYHDGTIGTLGQWDPSKASEASLIYKSCDGPLLGLIFLFSDSTEPFKRYVRSVSIGHAPQEAVDNSFFWDDFNSELAWWFTFRYDYVEKWEGDALVLDMPRTDLLPVEVK</sequence>
<dbReference type="AlphaFoldDB" id="A0A8K0WN62"/>
<comment type="caution">
    <text evidence="1">The sequence shown here is derived from an EMBL/GenBank/DDBJ whole genome shotgun (WGS) entry which is preliminary data.</text>
</comment>
<protein>
    <submittedName>
        <fullName evidence="1">Uncharacterized protein</fullName>
    </submittedName>
</protein>
<dbReference type="Proteomes" id="UP000813444">
    <property type="component" value="Unassembled WGS sequence"/>
</dbReference>
<evidence type="ECO:0000313" key="1">
    <source>
        <dbReference type="EMBL" id="KAH7308951.1"/>
    </source>
</evidence>